<dbReference type="EMBL" id="AP011530">
    <property type="protein sequence ID" value="BAI81816.1"/>
    <property type="molecule type" value="Genomic_DNA"/>
</dbReference>
<reference evidence="1 2" key="1">
    <citation type="journal article" date="2010" name="DNA Res.">
        <title>Bacterial lifestyle in a deep-sea hydrothermal vent chimney revealed by the genome sequence of the thermophilic bacterium Deferribacter desulfuricans SSM1.</title>
        <authorList>
            <person name="Takaki Y."/>
            <person name="Shimamura S."/>
            <person name="Nakagawa S."/>
            <person name="Fukuhara Y."/>
            <person name="Horikawa H."/>
            <person name="Ankai A."/>
            <person name="Harada T."/>
            <person name="Hosoyama A."/>
            <person name="Oguchi A."/>
            <person name="Fukui S."/>
            <person name="Fujita N."/>
            <person name="Takami H."/>
            <person name="Takai K."/>
        </authorList>
    </citation>
    <scope>NUCLEOTIDE SEQUENCE [LARGE SCALE GENOMIC DNA]</scope>
    <source>
        <strain evidence="2">DSM 14783 / JCM 11476 / NBRC 101012 / SSM1</strain>
        <plasmid evidence="2">Plasmid megaplasmid pDF308</plasmid>
    </source>
</reference>
<dbReference type="RefSeq" id="WP_013009030.1">
    <property type="nucleotide sequence ID" value="NC_013940.1"/>
</dbReference>
<dbReference type="Proteomes" id="UP000001520">
    <property type="component" value="Plasmid megaplasmid pDF308"/>
</dbReference>
<protein>
    <submittedName>
        <fullName evidence="1">Uncharacterized protein</fullName>
    </submittedName>
</protein>
<sequence>MIIEQNSGKLTFPQLLFTEGIQEELEYTGTVDVLLDGNTVITISIGIYNAEINQITTIINKNSDFNFIVTLKDSYSNKIFNYLINTPKNSINYNTIKQILDIKKFNLLSHLKLNVLYVLPKAIIETKESLKYLTNIYNNNFIHLPIQQFIKINNSTTLLLQNILNKIQNINSGVKTTNSIELVDCDIINLTFMTIYDCTFIENNKQIKYKITKTHINTDIQSYNQNSQKTPSLHCSCYKKDCEHIKALKNYLRYYNSLYQTNTTDIITLNNFVNKLKSFVKGYRKELNNKPLVSDKPEILNRNIEQQYQDFINTY</sequence>
<dbReference type="HOGENOM" id="CLU_882006_0_0_0"/>
<organism evidence="1 2">
    <name type="scientific">Deferribacter desulfuricans (strain DSM 14783 / JCM 11476 / NBRC 101012 / SSM1)</name>
    <dbReference type="NCBI Taxonomy" id="639282"/>
    <lineage>
        <taxon>Bacteria</taxon>
        <taxon>Pseudomonadati</taxon>
        <taxon>Deferribacterota</taxon>
        <taxon>Deferribacteres</taxon>
        <taxon>Deferribacterales</taxon>
        <taxon>Deferribacteraceae</taxon>
        <taxon>Deferribacter</taxon>
    </lineage>
</organism>
<evidence type="ECO:0000313" key="2">
    <source>
        <dbReference type="Proteomes" id="UP000001520"/>
    </source>
</evidence>
<geneLocation type="plasmid" evidence="1 2">
    <name>megaplasmid pDF308</name>
</geneLocation>
<gene>
    <name evidence="1" type="ordered locus">DEFDS_P196</name>
</gene>
<accession>D3PF24</accession>
<name>D3PF24_DEFDS</name>
<proteinExistence type="predicted"/>
<evidence type="ECO:0000313" key="1">
    <source>
        <dbReference type="EMBL" id="BAI81816.1"/>
    </source>
</evidence>
<dbReference type="AlphaFoldDB" id="D3PF24"/>
<keyword evidence="2" id="KW-1185">Reference proteome</keyword>
<dbReference type="KEGG" id="ddf:DEFDS_P196"/>
<keyword evidence="1" id="KW-0614">Plasmid</keyword>